<feature type="domain" description="DUF8058" evidence="2">
    <location>
        <begin position="75"/>
        <end position="105"/>
    </location>
</feature>
<dbReference type="InterPro" id="IPR058371">
    <property type="entry name" value="DUF8058"/>
</dbReference>
<dbReference type="Proteomes" id="UP000279029">
    <property type="component" value="Chromosome"/>
</dbReference>
<reference evidence="3 4" key="1">
    <citation type="submission" date="2018-09" db="EMBL/GenBank/DDBJ databases">
        <authorList>
            <person name="Postec A."/>
        </authorList>
    </citation>
    <scope>NUCLEOTIDE SEQUENCE [LARGE SCALE GENOMIC DNA]</scope>
    <source>
        <strain evidence="3">70B-A</strain>
    </source>
</reference>
<gene>
    <name evidence="3" type="ORF">PATL70BA_3228</name>
</gene>
<keyword evidence="1" id="KW-0812">Transmembrane</keyword>
<dbReference type="Pfam" id="PF26247">
    <property type="entry name" value="DUF8058"/>
    <property type="match status" value="1"/>
</dbReference>
<keyword evidence="4" id="KW-1185">Reference proteome</keyword>
<keyword evidence="1" id="KW-1133">Transmembrane helix</keyword>
<dbReference type="Gene3D" id="3.40.50.360">
    <property type="match status" value="1"/>
</dbReference>
<protein>
    <recommendedName>
        <fullName evidence="2">DUF8058 domain-containing protein</fullName>
    </recommendedName>
</protein>
<sequence length="106" mass="11794">MNSTVVVYYSKDNNTRTGAKILSDRIGAKIVELTEIRKANFVQALSKKSSKLAGDPWGEIKDAKIIYLMSPIWASNTLFVGFSIIVLWIMLFATSQVPELETEPLA</sequence>
<evidence type="ECO:0000313" key="4">
    <source>
        <dbReference type="Proteomes" id="UP000279029"/>
    </source>
</evidence>
<keyword evidence="1" id="KW-0472">Membrane</keyword>
<dbReference type="SUPFAM" id="SSF52218">
    <property type="entry name" value="Flavoproteins"/>
    <property type="match status" value="1"/>
</dbReference>
<evidence type="ECO:0000313" key="3">
    <source>
        <dbReference type="EMBL" id="VDN49151.1"/>
    </source>
</evidence>
<dbReference type="RefSeq" id="WP_125138173.1">
    <property type="nucleotide sequence ID" value="NZ_LR130778.1"/>
</dbReference>
<accession>A0A3P7Q1B5</accession>
<evidence type="ECO:0000256" key="1">
    <source>
        <dbReference type="SAM" id="Phobius"/>
    </source>
</evidence>
<dbReference type="KEGG" id="cbar:PATL70BA_3228"/>
<organism evidence="3 4">
    <name type="scientific">Petrocella atlantisensis</name>
    <dbReference type="NCBI Taxonomy" id="2173034"/>
    <lineage>
        <taxon>Bacteria</taxon>
        <taxon>Bacillati</taxon>
        <taxon>Bacillota</taxon>
        <taxon>Clostridia</taxon>
        <taxon>Lachnospirales</taxon>
        <taxon>Vallitaleaceae</taxon>
        <taxon>Petrocella</taxon>
    </lineage>
</organism>
<proteinExistence type="predicted"/>
<evidence type="ECO:0000259" key="2">
    <source>
        <dbReference type="Pfam" id="PF26247"/>
    </source>
</evidence>
<dbReference type="InterPro" id="IPR029039">
    <property type="entry name" value="Flavoprotein-like_sf"/>
</dbReference>
<feature type="transmembrane region" description="Helical" evidence="1">
    <location>
        <begin position="73"/>
        <end position="93"/>
    </location>
</feature>
<dbReference type="EMBL" id="LR130778">
    <property type="protein sequence ID" value="VDN49151.1"/>
    <property type="molecule type" value="Genomic_DNA"/>
</dbReference>
<name>A0A3P7Q1B5_9FIRM</name>
<dbReference type="AlphaFoldDB" id="A0A3P7Q1B5"/>
<dbReference type="OrthoDB" id="9806505at2"/>